<keyword evidence="4" id="KW-1185">Reference proteome</keyword>
<name>A7NRM8_ROSCS</name>
<dbReference type="RefSeq" id="WP_012122645.1">
    <property type="nucleotide sequence ID" value="NC_009767.1"/>
</dbReference>
<feature type="chain" id="PRO_5002713305" evidence="1">
    <location>
        <begin position="31"/>
        <end position="382"/>
    </location>
</feature>
<dbReference type="AlphaFoldDB" id="A7NRM8"/>
<gene>
    <name evidence="3" type="ordered locus">Rcas_4194</name>
</gene>
<dbReference type="HOGENOM" id="CLU_737263_0_0_0"/>
<feature type="domain" description="M23ase beta-sheet core" evidence="2">
    <location>
        <begin position="78"/>
        <end position="152"/>
    </location>
</feature>
<dbReference type="InterPro" id="IPR050570">
    <property type="entry name" value="Cell_wall_metabolism_enzyme"/>
</dbReference>
<dbReference type="Gene3D" id="2.70.70.10">
    <property type="entry name" value="Glucose Permease (Domain IIA)"/>
    <property type="match status" value="1"/>
</dbReference>
<organism evidence="3 4">
    <name type="scientific">Roseiflexus castenholzii (strain DSM 13941 / HLO8)</name>
    <dbReference type="NCBI Taxonomy" id="383372"/>
    <lineage>
        <taxon>Bacteria</taxon>
        <taxon>Bacillati</taxon>
        <taxon>Chloroflexota</taxon>
        <taxon>Chloroflexia</taxon>
        <taxon>Chloroflexales</taxon>
        <taxon>Roseiflexineae</taxon>
        <taxon>Roseiflexaceae</taxon>
        <taxon>Roseiflexus</taxon>
    </lineage>
</organism>
<reference evidence="3 4" key="1">
    <citation type="submission" date="2007-08" db="EMBL/GenBank/DDBJ databases">
        <title>Complete sequence of Roseiflexus castenholzii DSM 13941.</title>
        <authorList>
            <consortium name="US DOE Joint Genome Institute"/>
            <person name="Copeland A."/>
            <person name="Lucas S."/>
            <person name="Lapidus A."/>
            <person name="Barry K."/>
            <person name="Glavina del Rio T."/>
            <person name="Dalin E."/>
            <person name="Tice H."/>
            <person name="Pitluck S."/>
            <person name="Thompson L.S."/>
            <person name="Brettin T."/>
            <person name="Bruce D."/>
            <person name="Detter J.C."/>
            <person name="Han C."/>
            <person name="Tapia R."/>
            <person name="Schmutz J."/>
            <person name="Larimer F."/>
            <person name="Land M."/>
            <person name="Hauser L."/>
            <person name="Kyrpides N."/>
            <person name="Mikhailova N."/>
            <person name="Bryant D.A."/>
            <person name="Hanada S."/>
            <person name="Tsukatani Y."/>
            <person name="Richardson P."/>
        </authorList>
    </citation>
    <scope>NUCLEOTIDE SEQUENCE [LARGE SCALE GENOMIC DNA]</scope>
    <source>
        <strain evidence="4">DSM 13941 / HLO8</strain>
    </source>
</reference>
<dbReference type="PANTHER" id="PTHR21666">
    <property type="entry name" value="PEPTIDASE-RELATED"/>
    <property type="match status" value="1"/>
</dbReference>
<dbReference type="STRING" id="383372.Rcas_4194"/>
<feature type="signal peptide" evidence="1">
    <location>
        <begin position="1"/>
        <end position="30"/>
    </location>
</feature>
<evidence type="ECO:0000313" key="4">
    <source>
        <dbReference type="Proteomes" id="UP000000263"/>
    </source>
</evidence>
<evidence type="ECO:0000259" key="2">
    <source>
        <dbReference type="Pfam" id="PF01551"/>
    </source>
</evidence>
<dbReference type="InterPro" id="IPR003961">
    <property type="entry name" value="FN3_dom"/>
</dbReference>
<dbReference type="CDD" id="cd00063">
    <property type="entry name" value="FN3"/>
    <property type="match status" value="1"/>
</dbReference>
<protein>
    <submittedName>
        <fullName evidence="3">Peptidase M23B</fullName>
    </submittedName>
</protein>
<proteinExistence type="predicted"/>
<dbReference type="eggNOG" id="COG0739">
    <property type="taxonomic scope" value="Bacteria"/>
</dbReference>
<evidence type="ECO:0000256" key="1">
    <source>
        <dbReference type="SAM" id="SignalP"/>
    </source>
</evidence>
<dbReference type="InterPro" id="IPR016047">
    <property type="entry name" value="M23ase_b-sheet_dom"/>
</dbReference>
<dbReference type="PANTHER" id="PTHR21666:SF268">
    <property type="entry name" value="PEPTIDASE M23 DOMAIN-CONTAINING PROTEIN"/>
    <property type="match status" value="1"/>
</dbReference>
<dbReference type="Proteomes" id="UP000000263">
    <property type="component" value="Chromosome"/>
</dbReference>
<dbReference type="EMBL" id="CP000804">
    <property type="protein sequence ID" value="ABU60224.1"/>
    <property type="molecule type" value="Genomic_DNA"/>
</dbReference>
<sequence length="382" mass="40911">MMLPSRRLLRRWLALAFFFAALVQATPLTAADHAGVAPELWLPTPFGEQWRIIQGYACGTHNGWDRYSLDLVRVGGPSAGAPVRAAADGVIFVWARRSGTLILRHEGNLYTMYTHMQHAENPQIGRIVARGDVIGAVGDRGSPGIVHLHFTAFMAEGPWARNRRSVPLRFAEGYDLPEIGGCNQHGGRVLVAGSTPLSNVEGIGFAGAEIGRWYGSDVQIEFSGTAMTAGYRAAWGADPVGAAPEMTMPNGSIRLAEAGEGLHTLFVRGWDRNGQQTVAAFGPIGYDTTPPESPPAIEPIFLKAGQATLIAWEPAGDAASGVAGYRLSIGIDPEGTSEWFTPLPEIEAPPLAPGEYLLRVQPIDYAGNAGEWVTIARIVARP</sequence>
<keyword evidence="1" id="KW-0732">Signal</keyword>
<dbReference type="OrthoDB" id="141096at2"/>
<dbReference type="GO" id="GO:0004222">
    <property type="term" value="F:metalloendopeptidase activity"/>
    <property type="evidence" value="ECO:0007669"/>
    <property type="project" value="TreeGrafter"/>
</dbReference>
<dbReference type="KEGG" id="rca:Rcas_4194"/>
<dbReference type="CDD" id="cd12797">
    <property type="entry name" value="M23_peptidase"/>
    <property type="match status" value="1"/>
</dbReference>
<dbReference type="SUPFAM" id="SSF51261">
    <property type="entry name" value="Duplicated hybrid motif"/>
    <property type="match status" value="1"/>
</dbReference>
<dbReference type="InterPro" id="IPR011055">
    <property type="entry name" value="Dup_hybrid_motif"/>
</dbReference>
<evidence type="ECO:0000313" key="3">
    <source>
        <dbReference type="EMBL" id="ABU60224.1"/>
    </source>
</evidence>
<dbReference type="Pfam" id="PF01551">
    <property type="entry name" value="Peptidase_M23"/>
    <property type="match status" value="1"/>
</dbReference>
<accession>A7NRM8</accession>